<sequence length="53" mass="6059">MLCFLQITQTLLKSRKGFWVPLFPRWIQTVNFVPAVLTGSPYAVCDCSLLRSL</sequence>
<proteinExistence type="predicted"/>
<dbReference type="AlphaFoldDB" id="A0A0A9E019"/>
<reference evidence="1" key="2">
    <citation type="journal article" date="2015" name="Data Brief">
        <title>Shoot transcriptome of the giant reed, Arundo donax.</title>
        <authorList>
            <person name="Barrero R.A."/>
            <person name="Guerrero F.D."/>
            <person name="Moolhuijzen P."/>
            <person name="Goolsby J.A."/>
            <person name="Tidwell J."/>
            <person name="Bellgard S.E."/>
            <person name="Bellgard M.I."/>
        </authorList>
    </citation>
    <scope>NUCLEOTIDE SEQUENCE</scope>
    <source>
        <tissue evidence="1">Shoot tissue taken approximately 20 cm above the soil surface</tissue>
    </source>
</reference>
<accession>A0A0A9E019</accession>
<evidence type="ECO:0000313" key="1">
    <source>
        <dbReference type="EMBL" id="JAD94114.1"/>
    </source>
</evidence>
<dbReference type="EMBL" id="GBRH01203781">
    <property type="protein sequence ID" value="JAD94114.1"/>
    <property type="molecule type" value="Transcribed_RNA"/>
</dbReference>
<organism evidence="1">
    <name type="scientific">Arundo donax</name>
    <name type="common">Giant reed</name>
    <name type="synonym">Donax arundinaceus</name>
    <dbReference type="NCBI Taxonomy" id="35708"/>
    <lineage>
        <taxon>Eukaryota</taxon>
        <taxon>Viridiplantae</taxon>
        <taxon>Streptophyta</taxon>
        <taxon>Embryophyta</taxon>
        <taxon>Tracheophyta</taxon>
        <taxon>Spermatophyta</taxon>
        <taxon>Magnoliopsida</taxon>
        <taxon>Liliopsida</taxon>
        <taxon>Poales</taxon>
        <taxon>Poaceae</taxon>
        <taxon>PACMAD clade</taxon>
        <taxon>Arundinoideae</taxon>
        <taxon>Arundineae</taxon>
        <taxon>Arundo</taxon>
    </lineage>
</organism>
<name>A0A0A9E019_ARUDO</name>
<protein>
    <submittedName>
        <fullName evidence="1">Uncharacterized protein</fullName>
    </submittedName>
</protein>
<reference evidence="1" key="1">
    <citation type="submission" date="2014-09" db="EMBL/GenBank/DDBJ databases">
        <authorList>
            <person name="Magalhaes I.L.F."/>
            <person name="Oliveira U."/>
            <person name="Santos F.R."/>
            <person name="Vidigal T.H.D.A."/>
            <person name="Brescovit A.D."/>
            <person name="Santos A.J."/>
        </authorList>
    </citation>
    <scope>NUCLEOTIDE SEQUENCE</scope>
    <source>
        <tissue evidence="1">Shoot tissue taken approximately 20 cm above the soil surface</tissue>
    </source>
</reference>